<evidence type="ECO:0000313" key="5">
    <source>
        <dbReference type="EMBL" id="ASO19459.1"/>
    </source>
</evidence>
<dbReference type="NCBIfam" id="TIGR00044">
    <property type="entry name" value="YggS family pyridoxal phosphate-dependent enzyme"/>
    <property type="match status" value="1"/>
</dbReference>
<dbReference type="Gene3D" id="3.20.20.10">
    <property type="entry name" value="Alanine racemase"/>
    <property type="match status" value="1"/>
</dbReference>
<comment type="function">
    <text evidence="2">Pyridoxal 5'-phosphate (PLP)-binding protein, which is involved in PLP homeostasis.</text>
</comment>
<reference evidence="5 6" key="1">
    <citation type="submission" date="2017-07" db="EMBL/GenBank/DDBJ databases">
        <title>Complete genome sequence of Actinoalloteichus hoggarensis DSM 45943, type strain of Actinoalloteichus hoggarensis.</title>
        <authorList>
            <person name="Ruckert C."/>
            <person name="Nouioui I."/>
            <person name="Willmese J."/>
            <person name="van Wezel G."/>
            <person name="Klenk H.-P."/>
            <person name="Kalinowski J."/>
            <person name="Zotchev S.B."/>
        </authorList>
    </citation>
    <scope>NUCLEOTIDE SEQUENCE [LARGE SCALE GENOMIC DNA]</scope>
    <source>
        <strain evidence="5 6">DSM 45943</strain>
    </source>
</reference>
<dbReference type="AlphaFoldDB" id="A0A221W108"/>
<keyword evidence="1 2" id="KW-0663">Pyridoxal phosphate</keyword>
<gene>
    <name evidence="5" type="ORF">AHOG_09075</name>
</gene>
<evidence type="ECO:0000256" key="4">
    <source>
        <dbReference type="RuleBase" id="RU004514"/>
    </source>
</evidence>
<evidence type="ECO:0000256" key="1">
    <source>
        <dbReference type="ARBA" id="ARBA00022898"/>
    </source>
</evidence>
<dbReference type="PANTHER" id="PTHR10146:SF14">
    <property type="entry name" value="PYRIDOXAL PHOSPHATE HOMEOSTASIS PROTEIN"/>
    <property type="match status" value="1"/>
</dbReference>
<dbReference type="KEGG" id="ahg:AHOG_09075"/>
<organism evidence="5 6">
    <name type="scientific">Actinoalloteichus hoggarensis</name>
    <dbReference type="NCBI Taxonomy" id="1470176"/>
    <lineage>
        <taxon>Bacteria</taxon>
        <taxon>Bacillati</taxon>
        <taxon>Actinomycetota</taxon>
        <taxon>Actinomycetes</taxon>
        <taxon>Pseudonocardiales</taxon>
        <taxon>Pseudonocardiaceae</taxon>
        <taxon>Actinoalloteichus</taxon>
    </lineage>
</organism>
<dbReference type="SUPFAM" id="SSF51419">
    <property type="entry name" value="PLP-binding barrel"/>
    <property type="match status" value="1"/>
</dbReference>
<comment type="similarity">
    <text evidence="2 4">Belongs to the pyridoxal phosphate-binding protein YggS/PROSC family.</text>
</comment>
<feature type="modified residue" description="N6-(pyridoxal phosphate)lysine" evidence="2 3">
    <location>
        <position position="48"/>
    </location>
</feature>
<protein>
    <recommendedName>
        <fullName evidence="2">Pyridoxal phosphate homeostasis protein</fullName>
        <shortName evidence="2">PLP homeostasis protein</shortName>
    </recommendedName>
</protein>
<name>A0A221W108_9PSEU</name>
<dbReference type="HAMAP" id="MF_02087">
    <property type="entry name" value="PLP_homeostasis"/>
    <property type="match status" value="1"/>
</dbReference>
<comment type="cofactor">
    <cofactor evidence="3">
        <name>pyridoxal 5'-phosphate</name>
        <dbReference type="ChEBI" id="CHEBI:597326"/>
    </cofactor>
</comment>
<proteinExistence type="inferred from homology"/>
<dbReference type="RefSeq" id="WP_245856660.1">
    <property type="nucleotide sequence ID" value="NZ_CP022521.1"/>
</dbReference>
<keyword evidence="6" id="KW-1185">Reference proteome</keyword>
<dbReference type="InterPro" id="IPR011078">
    <property type="entry name" value="PyrdxlP_homeostasis"/>
</dbReference>
<dbReference type="Proteomes" id="UP000204221">
    <property type="component" value="Chromosome"/>
</dbReference>
<dbReference type="CDD" id="cd00635">
    <property type="entry name" value="PLPDE_III_YBL036c_like"/>
    <property type="match status" value="1"/>
</dbReference>
<sequence>MTEEDVSGADERREFLAGRLAAVRDRIAAACSAAGRPLDAVRLLAVTKTFPASDVALLGDLGLTEFGENRDQDAAPKAAEVAELRPGLRPRWHMVGQVQRNKARSVARWADVVESVDSPRLVEALTRAVAAARESGRRESRLDVLVQVSLDGAPGRGGCPPKEVAQIAEMVDHSGELRLIGVMAVAPLGGDSERSFETLNTVSDLLRRDHPDAVEISAGMSNDLERAIAAGSTSVRVGTALLGTRPIA</sequence>
<evidence type="ECO:0000313" key="6">
    <source>
        <dbReference type="Proteomes" id="UP000204221"/>
    </source>
</evidence>
<dbReference type="GO" id="GO:0030170">
    <property type="term" value="F:pyridoxal phosphate binding"/>
    <property type="evidence" value="ECO:0007669"/>
    <property type="project" value="UniProtKB-UniRule"/>
</dbReference>
<evidence type="ECO:0000256" key="2">
    <source>
        <dbReference type="HAMAP-Rule" id="MF_02087"/>
    </source>
</evidence>
<dbReference type="EMBL" id="CP022521">
    <property type="protein sequence ID" value="ASO19459.1"/>
    <property type="molecule type" value="Genomic_DNA"/>
</dbReference>
<dbReference type="PROSITE" id="PS01211">
    <property type="entry name" value="UPF0001"/>
    <property type="match status" value="1"/>
</dbReference>
<dbReference type="InterPro" id="IPR029066">
    <property type="entry name" value="PLP-binding_barrel"/>
</dbReference>
<accession>A0A221W108</accession>
<dbReference type="InterPro" id="IPR001608">
    <property type="entry name" value="Ala_racemase_N"/>
</dbReference>
<dbReference type="PIRSF" id="PIRSF004848">
    <property type="entry name" value="YBL036c_PLPDEIII"/>
    <property type="match status" value="1"/>
</dbReference>
<dbReference type="Pfam" id="PF01168">
    <property type="entry name" value="Ala_racemase_N"/>
    <property type="match status" value="1"/>
</dbReference>
<evidence type="ECO:0000256" key="3">
    <source>
        <dbReference type="PIRSR" id="PIRSR004848-1"/>
    </source>
</evidence>
<dbReference type="PANTHER" id="PTHR10146">
    <property type="entry name" value="PROLINE SYNTHETASE CO-TRANSCRIBED BACTERIAL HOMOLOG PROTEIN"/>
    <property type="match status" value="1"/>
</dbReference>